<reference evidence="1 2" key="1">
    <citation type="submission" date="2019-03" db="EMBL/GenBank/DDBJ databases">
        <title>Genomic Encyclopedia of Type Strains, Phase IV (KMG-IV): sequencing the most valuable type-strain genomes for metagenomic binning, comparative biology and taxonomic classification.</title>
        <authorList>
            <person name="Goeker M."/>
        </authorList>
    </citation>
    <scope>NUCLEOTIDE SEQUENCE [LARGE SCALE GENOMIC DNA]</scope>
    <source>
        <strain evidence="1 2">DSM 45707</strain>
    </source>
</reference>
<organism evidence="1 2">
    <name type="scientific">Hazenella coriacea</name>
    <dbReference type="NCBI Taxonomy" id="1179467"/>
    <lineage>
        <taxon>Bacteria</taxon>
        <taxon>Bacillati</taxon>
        <taxon>Bacillota</taxon>
        <taxon>Bacilli</taxon>
        <taxon>Bacillales</taxon>
        <taxon>Thermoactinomycetaceae</taxon>
        <taxon>Hazenella</taxon>
    </lineage>
</organism>
<gene>
    <name evidence="1" type="ORF">EDD58_106101</name>
</gene>
<evidence type="ECO:0000313" key="2">
    <source>
        <dbReference type="Proteomes" id="UP000294937"/>
    </source>
</evidence>
<dbReference type="AlphaFoldDB" id="A0A4R3L3Z8"/>
<proteinExistence type="predicted"/>
<dbReference type="OrthoDB" id="3035472at2"/>
<comment type="caution">
    <text evidence="1">The sequence shown here is derived from an EMBL/GenBank/DDBJ whole genome shotgun (WGS) entry which is preliminary data.</text>
</comment>
<keyword evidence="2" id="KW-1185">Reference proteome</keyword>
<dbReference type="Proteomes" id="UP000294937">
    <property type="component" value="Unassembled WGS sequence"/>
</dbReference>
<dbReference type="RefSeq" id="WP_131925578.1">
    <property type="nucleotide sequence ID" value="NZ_SMAG01000006.1"/>
</dbReference>
<accession>A0A4R3L3Z8</accession>
<sequence length="401" mass="47775">MNSIFDAFHISNWKKLSQDQRFEALQTLEKHYATLQGRDPLKLDATEDEVYGYYYQGKIYLNRNSVLGDEDCYQAVNTVLHEGRHAFQTHAIIQSSMGQELSLSVSQYELFNWRMNKLGGYLRKKPDYWLQPIEKDANQYTLSETKKIYDQLRSRFGENLGYDKYEKDWNLHYENSAMRLKSKYGENYLLIIENKVYRKRNLRIEVEKAFSKESGRLLNKEIESFIHQTYPEPMNVKDFEAYLHQYLQDQGYKNIDQYLNEQKSKNQGTPKYYEEFILHNKIDTNPISLQIKMFEKMEQIHNKLSQQRKRIDPLGGKEMNKKLNEQLQTFNQKVQSEFQKQYPDVQLKPFHLSTSKIAIEVMKHNCQFGQKLDLDQGRELGFKQVELNKLVDKGNKLEMEL</sequence>
<name>A0A4R3L3Z8_9BACL</name>
<dbReference type="EMBL" id="SMAG01000006">
    <property type="protein sequence ID" value="TCS93668.1"/>
    <property type="molecule type" value="Genomic_DNA"/>
</dbReference>
<protein>
    <submittedName>
        <fullName evidence="1">Uncharacterized protein</fullName>
    </submittedName>
</protein>
<evidence type="ECO:0000313" key="1">
    <source>
        <dbReference type="EMBL" id="TCS93668.1"/>
    </source>
</evidence>